<organism evidence="1 2">
    <name type="scientific">Dentiscutata heterogama</name>
    <dbReference type="NCBI Taxonomy" id="1316150"/>
    <lineage>
        <taxon>Eukaryota</taxon>
        <taxon>Fungi</taxon>
        <taxon>Fungi incertae sedis</taxon>
        <taxon>Mucoromycota</taxon>
        <taxon>Glomeromycotina</taxon>
        <taxon>Glomeromycetes</taxon>
        <taxon>Diversisporales</taxon>
        <taxon>Gigasporaceae</taxon>
        <taxon>Dentiscutata</taxon>
    </lineage>
</organism>
<evidence type="ECO:0000313" key="1">
    <source>
        <dbReference type="EMBL" id="CAG8616956.1"/>
    </source>
</evidence>
<reference evidence="1" key="1">
    <citation type="submission" date="2021-06" db="EMBL/GenBank/DDBJ databases">
        <authorList>
            <person name="Kallberg Y."/>
            <person name="Tangrot J."/>
            <person name="Rosling A."/>
        </authorList>
    </citation>
    <scope>NUCLEOTIDE SEQUENCE</scope>
    <source>
        <strain evidence="1">IL203A</strain>
    </source>
</reference>
<keyword evidence="2" id="KW-1185">Reference proteome</keyword>
<dbReference type="Proteomes" id="UP000789702">
    <property type="component" value="Unassembled WGS sequence"/>
</dbReference>
<accession>A0ACA9MWS4</accession>
<name>A0ACA9MWS4_9GLOM</name>
<sequence>MQDILLNIIQIMTHDLTNKVENSPDDMHILFKLGEFYQENNQYHKSLQHLNKALKLEAENNITALKLRANTYIRMDLINFVLTYVKYWKRKYRLSKSKMCATKIENFAGTKAVKRLSS</sequence>
<gene>
    <name evidence="1" type="ORF">DHETER_LOCUS7862</name>
</gene>
<comment type="caution">
    <text evidence="1">The sequence shown here is derived from an EMBL/GenBank/DDBJ whole genome shotgun (WGS) entry which is preliminary data.</text>
</comment>
<proteinExistence type="predicted"/>
<evidence type="ECO:0000313" key="2">
    <source>
        <dbReference type="Proteomes" id="UP000789702"/>
    </source>
</evidence>
<protein>
    <submittedName>
        <fullName evidence="1">2728_t:CDS:1</fullName>
    </submittedName>
</protein>
<dbReference type="EMBL" id="CAJVPU010011698">
    <property type="protein sequence ID" value="CAG8616956.1"/>
    <property type="molecule type" value="Genomic_DNA"/>
</dbReference>